<name>A0A9W8NHX9_9PEZI</name>
<reference evidence="3" key="1">
    <citation type="submission" date="2022-07" db="EMBL/GenBank/DDBJ databases">
        <title>Genome Sequence of Xylaria arbuscula.</title>
        <authorList>
            <person name="Buettner E."/>
        </authorList>
    </citation>
    <scope>NUCLEOTIDE SEQUENCE</scope>
    <source>
        <strain evidence="3">VT107</strain>
    </source>
</reference>
<proteinExistence type="predicted"/>
<dbReference type="Proteomes" id="UP001148614">
    <property type="component" value="Unassembled WGS sequence"/>
</dbReference>
<sequence length="248" mass="28712">MSAPLPGGDERVNDFLLSPSKPIVEAAKPRPRFESHLFPKNLWLVPGVRDWMESMGIKPEDDTRLFMTLQVTHDEARKRSAAARVSQKQAQLDRRKRIEENRIRLEAERALAAAREPIDQGQAQIQPFPQQPLPALLAPKEEPVEESQAQTQAQEEQHQVKAEAQVEAQSQPVVAPTYNAQRYNYFAGSIHSQGYMPIGEFCRRQRRQERRHREQHRVEETEDQRADREFEEYCARRDAEAAREARRG</sequence>
<organism evidence="3 4">
    <name type="scientific">Xylaria arbuscula</name>
    <dbReference type="NCBI Taxonomy" id="114810"/>
    <lineage>
        <taxon>Eukaryota</taxon>
        <taxon>Fungi</taxon>
        <taxon>Dikarya</taxon>
        <taxon>Ascomycota</taxon>
        <taxon>Pezizomycotina</taxon>
        <taxon>Sordariomycetes</taxon>
        <taxon>Xylariomycetidae</taxon>
        <taxon>Xylariales</taxon>
        <taxon>Xylariaceae</taxon>
        <taxon>Xylaria</taxon>
    </lineage>
</organism>
<evidence type="ECO:0000313" key="4">
    <source>
        <dbReference type="Proteomes" id="UP001148614"/>
    </source>
</evidence>
<feature type="compositionally biased region" description="Basic residues" evidence="2">
    <location>
        <begin position="205"/>
        <end position="215"/>
    </location>
</feature>
<evidence type="ECO:0000256" key="1">
    <source>
        <dbReference type="SAM" id="Coils"/>
    </source>
</evidence>
<keyword evidence="1" id="KW-0175">Coiled coil</keyword>
<keyword evidence="4" id="KW-1185">Reference proteome</keyword>
<feature type="compositionally biased region" description="Basic and acidic residues" evidence="2">
    <location>
        <begin position="216"/>
        <end position="226"/>
    </location>
</feature>
<protein>
    <submittedName>
        <fullName evidence="3">Uncharacterized protein</fullName>
    </submittedName>
</protein>
<evidence type="ECO:0000256" key="2">
    <source>
        <dbReference type="SAM" id="MobiDB-lite"/>
    </source>
</evidence>
<dbReference type="AlphaFoldDB" id="A0A9W8NHX9"/>
<evidence type="ECO:0000313" key="3">
    <source>
        <dbReference type="EMBL" id="KAJ3576734.1"/>
    </source>
</evidence>
<feature type="coiled-coil region" evidence="1">
    <location>
        <begin position="88"/>
        <end position="115"/>
    </location>
</feature>
<accession>A0A9W8NHX9</accession>
<gene>
    <name evidence="3" type="ORF">NPX13_g3603</name>
</gene>
<comment type="caution">
    <text evidence="3">The sequence shown here is derived from an EMBL/GenBank/DDBJ whole genome shotgun (WGS) entry which is preliminary data.</text>
</comment>
<dbReference type="EMBL" id="JANPWZ010000459">
    <property type="protein sequence ID" value="KAJ3576734.1"/>
    <property type="molecule type" value="Genomic_DNA"/>
</dbReference>
<feature type="region of interest" description="Disordered" evidence="2">
    <location>
        <begin position="205"/>
        <end position="226"/>
    </location>
</feature>